<protein>
    <submittedName>
        <fullName evidence="3">Multiple sugar transport system substrate-binding protein</fullName>
    </submittedName>
</protein>
<dbReference type="EMBL" id="JACHXG010000003">
    <property type="protein sequence ID" value="MBB3088826.1"/>
    <property type="molecule type" value="Genomic_DNA"/>
</dbReference>
<accession>A0A7W5F898</accession>
<reference evidence="3 4" key="1">
    <citation type="submission" date="2020-08" db="EMBL/GenBank/DDBJ databases">
        <title>Genomic Encyclopedia of Type Strains, Phase III (KMG-III): the genomes of soil and plant-associated and newly described type strains.</title>
        <authorList>
            <person name="Whitman W."/>
        </authorList>
    </citation>
    <scope>NUCLEOTIDE SEQUENCE [LARGE SCALE GENOMIC DNA]</scope>
    <source>
        <strain evidence="3 4">CECT 3302</strain>
    </source>
</reference>
<feature type="region of interest" description="Disordered" evidence="1">
    <location>
        <begin position="437"/>
        <end position="460"/>
    </location>
</feature>
<dbReference type="Pfam" id="PF13416">
    <property type="entry name" value="SBP_bac_8"/>
    <property type="match status" value="1"/>
</dbReference>
<evidence type="ECO:0000256" key="1">
    <source>
        <dbReference type="SAM" id="MobiDB-lite"/>
    </source>
</evidence>
<evidence type="ECO:0000256" key="2">
    <source>
        <dbReference type="SAM" id="SignalP"/>
    </source>
</evidence>
<dbReference type="RefSeq" id="WP_183544280.1">
    <property type="nucleotide sequence ID" value="NZ_BMQT01000003.1"/>
</dbReference>
<comment type="caution">
    <text evidence="3">The sequence shown here is derived from an EMBL/GenBank/DDBJ whole genome shotgun (WGS) entry which is preliminary data.</text>
</comment>
<gene>
    <name evidence="3" type="ORF">FHS12_001767</name>
</gene>
<sequence length="460" mass="49023">MEEMVRRKRLATALLVTVLSASLAACGGEPAAKPSPSPTTTKAPAKVKLVFGVSGHKTLVDTYKQLAAEYTQDVPNVTVEVKSWPTADQLTAAIDSGEKVDVVLTPRADVVKFAEDKSIQPVDTLLEARNVDFGDKYSREAMEDFSVDRRLECMPYSVSPQVVYVNTGLIDFEAMKKEGLPTPSVRADGSLRGWTLEQFGSAMTYAAEHNKGVRGTYVEQNLSALMPWLAGAGATLFDDPLAPTTTALGDSAGAYEELVGALNQPNVLATSKDLGGRTPFQAFKQGRLVALVGDRSLVSDLRATEGMEWDVMPMPGGNGTTGDYAGLCMGAETVDPDAAADFLSYLISTESVVKMVRTGHFVPVNSEVGYAPVFTQPERNPKNARIFTDTVRDMQVLPEATQLAQLQKVAAPAVRGALAAAETDQIEDFAAQIDELSKTVFPQPTPAASPSPSTSPAPSS</sequence>
<keyword evidence="4" id="KW-1185">Reference proteome</keyword>
<dbReference type="AlphaFoldDB" id="A0A7W5F898"/>
<feature type="chain" id="PRO_5031055477" evidence="2">
    <location>
        <begin position="25"/>
        <end position="460"/>
    </location>
</feature>
<keyword evidence="3" id="KW-0762">Sugar transport</keyword>
<proteinExistence type="predicted"/>
<feature type="compositionally biased region" description="Pro residues" evidence="1">
    <location>
        <begin position="443"/>
        <end position="460"/>
    </location>
</feature>
<evidence type="ECO:0000313" key="4">
    <source>
        <dbReference type="Proteomes" id="UP000577707"/>
    </source>
</evidence>
<keyword evidence="2" id="KW-0732">Signal</keyword>
<dbReference type="PROSITE" id="PS51257">
    <property type="entry name" value="PROKAR_LIPOPROTEIN"/>
    <property type="match status" value="1"/>
</dbReference>
<keyword evidence="3" id="KW-0813">Transport</keyword>
<dbReference type="InterPro" id="IPR006059">
    <property type="entry name" value="SBP"/>
</dbReference>
<dbReference type="PANTHER" id="PTHR43649">
    <property type="entry name" value="ARABINOSE-BINDING PROTEIN-RELATED"/>
    <property type="match status" value="1"/>
</dbReference>
<dbReference type="Proteomes" id="UP000577707">
    <property type="component" value="Unassembled WGS sequence"/>
</dbReference>
<organism evidence="3 4">
    <name type="scientific">Nocardioides albus</name>
    <dbReference type="NCBI Taxonomy" id="1841"/>
    <lineage>
        <taxon>Bacteria</taxon>
        <taxon>Bacillati</taxon>
        <taxon>Actinomycetota</taxon>
        <taxon>Actinomycetes</taxon>
        <taxon>Propionibacteriales</taxon>
        <taxon>Nocardioidaceae</taxon>
        <taxon>Nocardioides</taxon>
    </lineage>
</organism>
<name>A0A7W5F898_9ACTN</name>
<evidence type="ECO:0000313" key="3">
    <source>
        <dbReference type="EMBL" id="MBB3088826.1"/>
    </source>
</evidence>
<dbReference type="InterPro" id="IPR050490">
    <property type="entry name" value="Bact_solute-bd_prot1"/>
</dbReference>
<dbReference type="SUPFAM" id="SSF53850">
    <property type="entry name" value="Periplasmic binding protein-like II"/>
    <property type="match status" value="1"/>
</dbReference>
<dbReference type="PANTHER" id="PTHR43649:SF12">
    <property type="entry name" value="DIACETYLCHITOBIOSE BINDING PROTEIN DASA"/>
    <property type="match status" value="1"/>
</dbReference>
<feature type="signal peptide" evidence="2">
    <location>
        <begin position="1"/>
        <end position="24"/>
    </location>
</feature>
<dbReference type="Gene3D" id="3.40.190.10">
    <property type="entry name" value="Periplasmic binding protein-like II"/>
    <property type="match status" value="1"/>
</dbReference>